<dbReference type="AlphaFoldDB" id="A0A9W9JQZ7"/>
<keyword evidence="2" id="KW-1185">Reference proteome</keyword>
<reference evidence="1" key="2">
    <citation type="journal article" date="2023" name="IMA Fungus">
        <title>Comparative genomic study of the Penicillium genus elucidates a diverse pangenome and 15 lateral gene transfer events.</title>
        <authorList>
            <person name="Petersen C."/>
            <person name="Sorensen T."/>
            <person name="Nielsen M.R."/>
            <person name="Sondergaard T.E."/>
            <person name="Sorensen J.L."/>
            <person name="Fitzpatrick D.A."/>
            <person name="Frisvad J.C."/>
            <person name="Nielsen K.L."/>
        </authorList>
    </citation>
    <scope>NUCLEOTIDE SEQUENCE</scope>
    <source>
        <strain evidence="1">IBT 16849</strain>
    </source>
</reference>
<name>A0A9W9JQZ7_9EURO</name>
<accession>A0A9W9JQZ7</accession>
<organism evidence="1 2">
    <name type="scientific">Penicillium cf. griseofulvum</name>
    <dbReference type="NCBI Taxonomy" id="2972120"/>
    <lineage>
        <taxon>Eukaryota</taxon>
        <taxon>Fungi</taxon>
        <taxon>Dikarya</taxon>
        <taxon>Ascomycota</taxon>
        <taxon>Pezizomycotina</taxon>
        <taxon>Eurotiomycetes</taxon>
        <taxon>Eurotiomycetidae</taxon>
        <taxon>Eurotiales</taxon>
        <taxon>Aspergillaceae</taxon>
        <taxon>Penicillium</taxon>
    </lineage>
</organism>
<proteinExistence type="predicted"/>
<reference evidence="1" key="1">
    <citation type="submission" date="2022-11" db="EMBL/GenBank/DDBJ databases">
        <authorList>
            <person name="Petersen C."/>
        </authorList>
    </citation>
    <scope>NUCLEOTIDE SEQUENCE</scope>
    <source>
        <strain evidence="1">IBT 16849</strain>
    </source>
</reference>
<dbReference type="EMBL" id="JAPQKP010000003">
    <property type="protein sequence ID" value="KAJ5200271.1"/>
    <property type="molecule type" value="Genomic_DNA"/>
</dbReference>
<evidence type="ECO:0000313" key="2">
    <source>
        <dbReference type="Proteomes" id="UP001150879"/>
    </source>
</evidence>
<evidence type="ECO:0000313" key="1">
    <source>
        <dbReference type="EMBL" id="KAJ5200271.1"/>
    </source>
</evidence>
<dbReference type="Proteomes" id="UP001150879">
    <property type="component" value="Unassembled WGS sequence"/>
</dbReference>
<comment type="caution">
    <text evidence="1">The sequence shown here is derived from an EMBL/GenBank/DDBJ whole genome shotgun (WGS) entry which is preliminary data.</text>
</comment>
<gene>
    <name evidence="1" type="ORF">N7472_005475</name>
</gene>
<dbReference type="OrthoDB" id="5401170at2759"/>
<protein>
    <submittedName>
        <fullName evidence="1">Uncharacterized protein</fullName>
    </submittedName>
</protein>
<sequence length="271" mass="31650">MSEMEFLPKMIGDVITTPRKNLSGWYSIPEHRWVILEKLNERPYPASINDFKEGMGPAFTAGKYRCRLANADNEEKFGFMRIYKQIPFEGTYLENADDRRTQACAARKHLEVEAMICLTENRVSAVPRVCGCRIDKQAKDDLVPDGYIVYLVWEEVEGVSLDYKYFWRLPYTDRQHIRENFKTALSEILKFGYKPCFSTIAKVILNRDTGDVKICGFSGAVRNHADLKFSDHYFGTFSLALTPGKWMRHKSYDRFDLAEDLRFDEETGWRW</sequence>